<evidence type="ECO:0000256" key="11">
    <source>
        <dbReference type="ARBA" id="ARBA00022840"/>
    </source>
</evidence>
<keyword evidence="14 21" id="KW-1133">Transmembrane helix</keyword>
<feature type="domain" description="HMA" evidence="22">
    <location>
        <begin position="3"/>
        <end position="68"/>
    </location>
</feature>
<keyword evidence="26" id="KW-1185">Reference proteome</keyword>
<evidence type="ECO:0000313" key="24">
    <source>
        <dbReference type="EMBL" id="EEX77521.1"/>
    </source>
</evidence>
<comment type="subcellular location">
    <subcellularLocation>
        <location evidence="1">Cell membrane</location>
        <topology evidence="1">Multi-pass membrane protein</topology>
    </subcellularLocation>
</comment>
<dbReference type="GO" id="GO:0140581">
    <property type="term" value="F:P-type monovalent copper transporter activity"/>
    <property type="evidence" value="ECO:0007669"/>
    <property type="project" value="UniProtKB-EC"/>
</dbReference>
<dbReference type="SFLD" id="SFLDG00002">
    <property type="entry name" value="C1.7:_P-type_atpase_like"/>
    <property type="match status" value="1"/>
</dbReference>
<comment type="similarity">
    <text evidence="2 21">Belongs to the cation transport ATPase (P-type) (TC 3.A.3) family. Type IB subfamily.</text>
</comment>
<dbReference type="Pfam" id="PF00122">
    <property type="entry name" value="E1-E2_ATPase"/>
    <property type="match status" value="1"/>
</dbReference>
<keyword evidence="9 21" id="KW-0547">Nucleotide-binding</keyword>
<evidence type="ECO:0000256" key="7">
    <source>
        <dbReference type="ARBA" id="ARBA00022723"/>
    </source>
</evidence>
<keyword evidence="21" id="KW-1003">Cell membrane</keyword>
<keyword evidence="15" id="KW-0186">Copper</keyword>
<dbReference type="InterPro" id="IPR059000">
    <property type="entry name" value="ATPase_P-type_domA"/>
</dbReference>
<evidence type="ECO:0000256" key="4">
    <source>
        <dbReference type="ARBA" id="ARBA00015102"/>
    </source>
</evidence>
<dbReference type="STRING" id="546271.Selsp_1416"/>
<keyword evidence="17 21" id="KW-0472">Membrane</keyword>
<dbReference type="PANTHER" id="PTHR43520:SF8">
    <property type="entry name" value="P-TYPE CU(+) TRANSPORTER"/>
    <property type="match status" value="1"/>
</dbReference>
<dbReference type="AlphaFoldDB" id="C9LTZ0"/>
<feature type="transmembrane region" description="Helical" evidence="21">
    <location>
        <begin position="395"/>
        <end position="416"/>
    </location>
</feature>
<dbReference type="GO" id="GO:0005886">
    <property type="term" value="C:plasma membrane"/>
    <property type="evidence" value="ECO:0007669"/>
    <property type="project" value="UniProtKB-SubCell"/>
</dbReference>
<protein>
    <recommendedName>
        <fullName evidence="4">Copper-exporting P-type ATPase</fullName>
        <ecNumber evidence="3">7.2.2.8</ecNumber>
    </recommendedName>
    <alternativeName>
        <fullName evidence="18">Copper-exporting P-type ATPase A</fullName>
    </alternativeName>
    <alternativeName>
        <fullName evidence="19">Cu(+)-exporting ATPase</fullName>
    </alternativeName>
</protein>
<accession>C9LTZ0</accession>
<dbReference type="PRINTS" id="PR00943">
    <property type="entry name" value="CUATPASE"/>
</dbReference>
<dbReference type="InterPro" id="IPR006121">
    <property type="entry name" value="HMA_dom"/>
</dbReference>
<keyword evidence="12" id="KW-0460">Magnesium</keyword>
<dbReference type="EMBL" id="CP002637">
    <property type="protein sequence ID" value="AEC00374.1"/>
    <property type="molecule type" value="Genomic_DNA"/>
</dbReference>
<evidence type="ECO:0000256" key="20">
    <source>
        <dbReference type="ARBA" id="ARBA00049289"/>
    </source>
</evidence>
<evidence type="ECO:0000313" key="26">
    <source>
        <dbReference type="Proteomes" id="UP000011124"/>
    </source>
</evidence>
<dbReference type="InterPro" id="IPR044492">
    <property type="entry name" value="P_typ_ATPase_HD_dom"/>
</dbReference>
<evidence type="ECO:0000256" key="21">
    <source>
        <dbReference type="RuleBase" id="RU362081"/>
    </source>
</evidence>
<dbReference type="InterPro" id="IPR036412">
    <property type="entry name" value="HAD-like_sf"/>
</dbReference>
<dbReference type="RefSeq" id="WP_006191906.1">
    <property type="nucleotide sequence ID" value="NC_015437.1"/>
</dbReference>
<organism evidence="24 25">
    <name type="scientific">Selenomonas sputigena (strain ATCC 35185 / DSM 20758 / CCUG 44933 / VPI D19B-28)</name>
    <dbReference type="NCBI Taxonomy" id="546271"/>
    <lineage>
        <taxon>Bacteria</taxon>
        <taxon>Bacillati</taxon>
        <taxon>Bacillota</taxon>
        <taxon>Negativicutes</taxon>
        <taxon>Selenomonadales</taxon>
        <taxon>Selenomonadaceae</taxon>
        <taxon>Selenomonas</taxon>
    </lineage>
</organism>
<keyword evidence="5" id="KW-0813">Transport</keyword>
<keyword evidence="13" id="KW-1278">Translocase</keyword>
<keyword evidence="6 21" id="KW-0812">Transmembrane</keyword>
<dbReference type="PROSITE" id="PS50846">
    <property type="entry name" value="HMA_2"/>
    <property type="match status" value="2"/>
</dbReference>
<name>C9LTZ0_SELS3</name>
<evidence type="ECO:0000256" key="15">
    <source>
        <dbReference type="ARBA" id="ARBA00023008"/>
    </source>
</evidence>
<dbReference type="OrthoDB" id="9760802at2"/>
<dbReference type="InterPro" id="IPR006122">
    <property type="entry name" value="HMA_Cu_ion-bd"/>
</dbReference>
<dbReference type="Pfam" id="PF00702">
    <property type="entry name" value="Hydrolase"/>
    <property type="match status" value="1"/>
</dbReference>
<evidence type="ECO:0000256" key="3">
    <source>
        <dbReference type="ARBA" id="ARBA00012517"/>
    </source>
</evidence>
<comment type="catalytic activity">
    <reaction evidence="20">
        <text>Cu(+)(in) + ATP + H2O = Cu(+)(out) + ADP + phosphate + H(+)</text>
        <dbReference type="Rhea" id="RHEA:25792"/>
        <dbReference type="ChEBI" id="CHEBI:15377"/>
        <dbReference type="ChEBI" id="CHEBI:15378"/>
        <dbReference type="ChEBI" id="CHEBI:30616"/>
        <dbReference type="ChEBI" id="CHEBI:43474"/>
        <dbReference type="ChEBI" id="CHEBI:49552"/>
        <dbReference type="ChEBI" id="CHEBI:456216"/>
        <dbReference type="EC" id="7.2.2.8"/>
    </reaction>
</comment>
<evidence type="ECO:0000256" key="9">
    <source>
        <dbReference type="ARBA" id="ARBA00022741"/>
    </source>
</evidence>
<evidence type="ECO:0000256" key="17">
    <source>
        <dbReference type="ARBA" id="ARBA00023136"/>
    </source>
</evidence>
<dbReference type="Gene3D" id="3.30.70.100">
    <property type="match status" value="2"/>
</dbReference>
<dbReference type="SUPFAM" id="SSF56784">
    <property type="entry name" value="HAD-like"/>
    <property type="match status" value="1"/>
</dbReference>
<evidence type="ECO:0000256" key="6">
    <source>
        <dbReference type="ARBA" id="ARBA00022692"/>
    </source>
</evidence>
<dbReference type="Gene3D" id="2.70.150.10">
    <property type="entry name" value="Calcium-transporting ATPase, cytoplasmic transduction domain A"/>
    <property type="match status" value="1"/>
</dbReference>
<feature type="transmembrane region" description="Helical" evidence="21">
    <location>
        <begin position="738"/>
        <end position="758"/>
    </location>
</feature>
<dbReference type="CDD" id="cd00371">
    <property type="entry name" value="HMA"/>
    <property type="match status" value="2"/>
</dbReference>
<keyword evidence="11 21" id="KW-0067">ATP-binding</keyword>
<keyword evidence="16" id="KW-0406">Ion transport</keyword>
<reference evidence="23 26" key="2">
    <citation type="submission" date="2011-04" db="EMBL/GenBank/DDBJ databases">
        <title>The complete genome of Selenomonas sputigena DSM 20758.</title>
        <authorList>
            <consortium name="US DOE Joint Genome Institute (JGI-PGF)"/>
            <person name="Lucas S."/>
            <person name="Copeland A."/>
            <person name="Lapidus A."/>
            <person name="Bruce D."/>
            <person name="Goodwin L."/>
            <person name="Pitluck S."/>
            <person name="Peters L."/>
            <person name="Kyrpides N."/>
            <person name="Mavromatis K."/>
            <person name="Ivanova N."/>
            <person name="Ovchinnikova G."/>
            <person name="Teshima H."/>
            <person name="Detter J.C."/>
            <person name="Tapia R."/>
            <person name="Han C."/>
            <person name="Land M."/>
            <person name="Hauser L."/>
            <person name="Markowitz V."/>
            <person name="Cheng J.-F."/>
            <person name="Hugenholtz P."/>
            <person name="Woyke T."/>
            <person name="Wu D."/>
            <person name="Gronow S."/>
            <person name="Wellnitz S."/>
            <person name="Schneider S."/>
            <person name="Klenk H.-P."/>
            <person name="Eisen J.A."/>
        </authorList>
    </citation>
    <scope>NUCLEOTIDE SEQUENCE [LARGE SCALE GENOMIC DNA]</scope>
    <source>
        <strain evidence="23">ATCC 35185</strain>
        <strain evidence="26">ATCC 35185 / DSM 20758 / VPI D19B-28</strain>
    </source>
</reference>
<dbReference type="GO" id="GO:0005507">
    <property type="term" value="F:copper ion binding"/>
    <property type="evidence" value="ECO:0007669"/>
    <property type="project" value="InterPro"/>
</dbReference>
<reference evidence="24 25" key="1">
    <citation type="submission" date="2009-09" db="EMBL/GenBank/DDBJ databases">
        <authorList>
            <person name="Weinstock G."/>
            <person name="Sodergren E."/>
            <person name="Clifton S."/>
            <person name="Fulton L."/>
            <person name="Fulton B."/>
            <person name="Courtney L."/>
            <person name="Fronick C."/>
            <person name="Harrison M."/>
            <person name="Strong C."/>
            <person name="Farmer C."/>
            <person name="Delahaunty K."/>
            <person name="Markovic C."/>
            <person name="Hall O."/>
            <person name="Minx P."/>
            <person name="Tomlinson C."/>
            <person name="Mitreva M."/>
            <person name="Nelson J."/>
            <person name="Hou S."/>
            <person name="Wollam A."/>
            <person name="Pepin K.H."/>
            <person name="Johnson M."/>
            <person name="Bhonagiri V."/>
            <person name="Nash W.E."/>
            <person name="Warren W."/>
            <person name="Chinwalla A."/>
            <person name="Mardis E.R."/>
            <person name="Wilson R.K."/>
        </authorList>
    </citation>
    <scope>NUCLEOTIDE SEQUENCE [LARGE SCALE GENOMIC DNA]</scope>
    <source>
        <strain evidence="24">ATCC 35185</strain>
        <strain evidence="25">ATCC 35185 / DSM 20758 / VPI D19B-28</strain>
    </source>
</reference>
<evidence type="ECO:0000256" key="1">
    <source>
        <dbReference type="ARBA" id="ARBA00004651"/>
    </source>
</evidence>
<evidence type="ECO:0000256" key="14">
    <source>
        <dbReference type="ARBA" id="ARBA00022989"/>
    </source>
</evidence>
<dbReference type="NCBIfam" id="TIGR01525">
    <property type="entry name" value="ATPase-IB_hvy"/>
    <property type="match status" value="1"/>
</dbReference>
<feature type="transmembrane region" description="Helical" evidence="21">
    <location>
        <begin position="132"/>
        <end position="150"/>
    </location>
</feature>
<dbReference type="InterPro" id="IPR023214">
    <property type="entry name" value="HAD_sf"/>
</dbReference>
<dbReference type="FunFam" id="3.30.70.100:FF:000005">
    <property type="entry name" value="Copper-exporting P-type ATPase A"/>
    <property type="match status" value="1"/>
</dbReference>
<dbReference type="GO" id="GO:0016887">
    <property type="term" value="F:ATP hydrolysis activity"/>
    <property type="evidence" value="ECO:0007669"/>
    <property type="project" value="InterPro"/>
</dbReference>
<dbReference type="KEGG" id="ssg:Selsp_1416"/>
<evidence type="ECO:0000256" key="5">
    <source>
        <dbReference type="ARBA" id="ARBA00022448"/>
    </source>
</evidence>
<feature type="transmembrane region" description="Helical" evidence="21">
    <location>
        <begin position="361"/>
        <end position="383"/>
    </location>
</feature>
<evidence type="ECO:0000256" key="19">
    <source>
        <dbReference type="ARBA" id="ARBA00033239"/>
    </source>
</evidence>
<dbReference type="EMBL" id="ACKP02000015">
    <property type="protein sequence ID" value="EEX77521.1"/>
    <property type="molecule type" value="Genomic_DNA"/>
</dbReference>
<dbReference type="GO" id="GO:0055070">
    <property type="term" value="P:copper ion homeostasis"/>
    <property type="evidence" value="ECO:0007669"/>
    <property type="project" value="TreeGrafter"/>
</dbReference>
<dbReference type="Proteomes" id="UP000011124">
    <property type="component" value="Chromosome"/>
</dbReference>
<dbReference type="Pfam" id="PF00403">
    <property type="entry name" value="HMA"/>
    <property type="match status" value="2"/>
</dbReference>
<evidence type="ECO:0000256" key="13">
    <source>
        <dbReference type="ARBA" id="ARBA00022967"/>
    </source>
</evidence>
<dbReference type="GO" id="GO:0005524">
    <property type="term" value="F:ATP binding"/>
    <property type="evidence" value="ECO:0007669"/>
    <property type="project" value="UniProtKB-UniRule"/>
</dbReference>
<dbReference type="PRINTS" id="PR00119">
    <property type="entry name" value="CATATPASE"/>
</dbReference>
<evidence type="ECO:0000256" key="12">
    <source>
        <dbReference type="ARBA" id="ARBA00022842"/>
    </source>
</evidence>
<keyword evidence="24" id="KW-0378">Hydrolase</keyword>
<keyword evidence="7 21" id="KW-0479">Metal-binding</keyword>
<evidence type="ECO:0000256" key="8">
    <source>
        <dbReference type="ARBA" id="ARBA00022737"/>
    </source>
</evidence>
<dbReference type="InterPro" id="IPR023298">
    <property type="entry name" value="ATPase_P-typ_TM_dom_sf"/>
</dbReference>
<evidence type="ECO:0000259" key="22">
    <source>
        <dbReference type="PROSITE" id="PS50846"/>
    </source>
</evidence>
<dbReference type="InterPro" id="IPR036163">
    <property type="entry name" value="HMA_dom_sf"/>
</dbReference>
<evidence type="ECO:0000256" key="2">
    <source>
        <dbReference type="ARBA" id="ARBA00006024"/>
    </source>
</evidence>
<dbReference type="PROSITE" id="PS00154">
    <property type="entry name" value="ATPASE_E1_E2"/>
    <property type="match status" value="1"/>
</dbReference>
<gene>
    <name evidence="23" type="ordered locus">Selsp_1416</name>
    <name evidence="24" type="ORF">SELSPUOL_00795</name>
</gene>
<evidence type="ECO:0000313" key="23">
    <source>
        <dbReference type="EMBL" id="AEC00374.1"/>
    </source>
</evidence>
<feature type="transmembrane region" description="Helical" evidence="21">
    <location>
        <begin position="706"/>
        <end position="732"/>
    </location>
</feature>
<evidence type="ECO:0000256" key="16">
    <source>
        <dbReference type="ARBA" id="ARBA00023065"/>
    </source>
</evidence>
<keyword evidence="8" id="KW-0677">Repeat</keyword>
<evidence type="ECO:0000313" key="25">
    <source>
        <dbReference type="Proteomes" id="UP000003505"/>
    </source>
</evidence>
<dbReference type="Gene3D" id="3.40.50.1000">
    <property type="entry name" value="HAD superfamily/HAD-like"/>
    <property type="match status" value="1"/>
</dbReference>
<feature type="transmembrane region" description="Helical" evidence="21">
    <location>
        <begin position="209"/>
        <end position="227"/>
    </location>
</feature>
<dbReference type="SUPFAM" id="SSF55008">
    <property type="entry name" value="HMA, heavy metal-associated domain"/>
    <property type="match status" value="2"/>
</dbReference>
<dbReference type="NCBIfam" id="TIGR01511">
    <property type="entry name" value="ATPase-IB1_Cu"/>
    <property type="match status" value="1"/>
</dbReference>
<dbReference type="FunFam" id="2.70.150.10:FF:000002">
    <property type="entry name" value="Copper-transporting ATPase 1, putative"/>
    <property type="match status" value="1"/>
</dbReference>
<dbReference type="NCBIfam" id="TIGR01494">
    <property type="entry name" value="ATPase_P-type"/>
    <property type="match status" value="1"/>
</dbReference>
<dbReference type="InterPro" id="IPR008250">
    <property type="entry name" value="ATPase_P-typ_transduc_dom_A_sf"/>
</dbReference>
<proteinExistence type="inferred from homology"/>
<feature type="transmembrane region" description="Helical" evidence="21">
    <location>
        <begin position="100"/>
        <end position="120"/>
    </location>
</feature>
<dbReference type="InterPro" id="IPR023299">
    <property type="entry name" value="ATPase_P-typ_cyto_dom_N"/>
</dbReference>
<dbReference type="HOGENOM" id="CLU_001771_0_3_9"/>
<dbReference type="Proteomes" id="UP000003505">
    <property type="component" value="Unassembled WGS sequence"/>
</dbReference>
<keyword evidence="10" id="KW-0187">Copper transport</keyword>
<dbReference type="InterPro" id="IPR027256">
    <property type="entry name" value="P-typ_ATPase_IB"/>
</dbReference>
<dbReference type="SUPFAM" id="SSF81665">
    <property type="entry name" value="Calcium ATPase, transmembrane domain M"/>
    <property type="match status" value="1"/>
</dbReference>
<dbReference type="SFLD" id="SFLDF00027">
    <property type="entry name" value="p-type_atpase"/>
    <property type="match status" value="1"/>
</dbReference>
<dbReference type="GO" id="GO:0043682">
    <property type="term" value="F:P-type divalent copper transporter activity"/>
    <property type="evidence" value="ECO:0007669"/>
    <property type="project" value="TreeGrafter"/>
</dbReference>
<sequence>MTENEKYQITGMSCAACSARVDKAVRHLAGVREVSVNLLTNSMLVSYDAPLTSEMICAAVEHAGYGASLAAGKGAGRAKDMREEREALEDHETPKILRRFIVSLVLLVPLLYVSMGHMLLALPIPQAMENNALVIGLYELLLAVAVMIVNQKFFINGFRNIFSGGVNMDTLVALGSAAGFVYSTGNLFSMLLAARAGDWQSVAAGGMDFYFETSAMILTLITVGKWLESRSKGKTTNAIKGLMDLAPKTARLVRDGEEVVVAASEVAVGDVFLVLPGESFPVDGKVLEGESAVNEAALTGESLPVDKAPGSLVSAATINQNGALTCEARRVGEDTTLQQIIEMVQNAAASKAEISKLADKVSGVFVPVVIVLALATGALWLLLGETASFALARAVSVLVISCPCALGLATPVAIMVGSGKGAKNGILFKTAAALEATGKADFVVLDKTGTITEGKPRVTDLMPAAGVGEEELLCVATALEAQSEHPLAVAVRREAEERGISFSKVQDFQALPGHGVTGTAELSGERREVIGGSMALMKEKGLLTADMKAAAEKLASEGKTPLFFAAADRLLGIIAVADALKPDSREAIEELLRMGVQPVMLTGDNRRTANAVGVKLGLSAIVADVLPDGKEEVVRRLQESGRTVMVGDGINDAPALTRADVGIAIGAGADIAMDAADVVLMKSSLRDVVAAIRLSRQVIRNIKENLFWAFFYNVIGIPLAAGLWLPVFGIVLSPMFGAAAMSLSSFCVVMNALRLNFFDVYDDRKDKRKVLRELPGFLLQKEAEAEAGAEEAAQMQADEKLEASVMKKTISIEGMMCGHCVAHVTKALEGMNGVEKAEVSLENKNAVVTLSADVSDKALSATIVDAGYEVVGIS</sequence>
<dbReference type="CDD" id="cd02094">
    <property type="entry name" value="P-type_ATPase_Cu-like"/>
    <property type="match status" value="1"/>
</dbReference>
<evidence type="ECO:0000256" key="10">
    <source>
        <dbReference type="ARBA" id="ARBA00022796"/>
    </source>
</evidence>
<feature type="transmembrane region" description="Helical" evidence="21">
    <location>
        <begin position="171"/>
        <end position="194"/>
    </location>
</feature>
<dbReference type="Gene3D" id="3.40.1110.10">
    <property type="entry name" value="Calcium-transporting ATPase, cytoplasmic domain N"/>
    <property type="match status" value="1"/>
</dbReference>
<dbReference type="NCBIfam" id="TIGR00003">
    <property type="entry name" value="copper ion binding protein"/>
    <property type="match status" value="2"/>
</dbReference>
<feature type="domain" description="HMA" evidence="22">
    <location>
        <begin position="806"/>
        <end position="871"/>
    </location>
</feature>
<dbReference type="InterPro" id="IPR001757">
    <property type="entry name" value="P_typ_ATPase"/>
</dbReference>
<dbReference type="InterPro" id="IPR017969">
    <property type="entry name" value="Heavy-metal-associated_CS"/>
</dbReference>
<dbReference type="EC" id="7.2.2.8" evidence="3"/>
<evidence type="ECO:0000256" key="18">
    <source>
        <dbReference type="ARBA" id="ARBA00029719"/>
    </source>
</evidence>
<dbReference type="PANTHER" id="PTHR43520">
    <property type="entry name" value="ATP7, ISOFORM B"/>
    <property type="match status" value="1"/>
</dbReference>
<dbReference type="SUPFAM" id="SSF81653">
    <property type="entry name" value="Calcium ATPase, transduction domain A"/>
    <property type="match status" value="1"/>
</dbReference>
<dbReference type="InterPro" id="IPR018303">
    <property type="entry name" value="ATPase_P-typ_P_site"/>
</dbReference>
<dbReference type="PROSITE" id="PS01047">
    <property type="entry name" value="HMA_1"/>
    <property type="match status" value="2"/>
</dbReference>
<dbReference type="SFLD" id="SFLDS00003">
    <property type="entry name" value="Haloacid_Dehalogenase"/>
    <property type="match status" value="1"/>
</dbReference>
<dbReference type="eggNOG" id="COG2217">
    <property type="taxonomic scope" value="Bacteria"/>
</dbReference>